<dbReference type="InterPro" id="IPR029044">
    <property type="entry name" value="Nucleotide-diphossugar_trans"/>
</dbReference>
<evidence type="ECO:0000313" key="2">
    <source>
        <dbReference type="EMBL" id="RZS75268.1"/>
    </source>
</evidence>
<dbReference type="Pfam" id="PF00535">
    <property type="entry name" value="Glycos_transf_2"/>
    <property type="match status" value="1"/>
</dbReference>
<dbReference type="AlphaFoldDB" id="A0A4Q7N3K0"/>
<protein>
    <submittedName>
        <fullName evidence="2">GT2 family glycosyltransferase</fullName>
    </submittedName>
</protein>
<organism evidence="2 3">
    <name type="scientific">Pseudobacter ginsenosidimutans</name>
    <dbReference type="NCBI Taxonomy" id="661488"/>
    <lineage>
        <taxon>Bacteria</taxon>
        <taxon>Pseudomonadati</taxon>
        <taxon>Bacteroidota</taxon>
        <taxon>Chitinophagia</taxon>
        <taxon>Chitinophagales</taxon>
        <taxon>Chitinophagaceae</taxon>
        <taxon>Pseudobacter</taxon>
    </lineage>
</organism>
<accession>A0A4Q7N3K0</accession>
<dbReference type="SUPFAM" id="SSF53448">
    <property type="entry name" value="Nucleotide-diphospho-sugar transferases"/>
    <property type="match status" value="1"/>
</dbReference>
<dbReference type="GO" id="GO:0016740">
    <property type="term" value="F:transferase activity"/>
    <property type="evidence" value="ECO:0007669"/>
    <property type="project" value="UniProtKB-KW"/>
</dbReference>
<feature type="domain" description="Glycosyltransferase 2-like" evidence="1">
    <location>
        <begin position="6"/>
        <end position="176"/>
    </location>
</feature>
<dbReference type="PANTHER" id="PTHR43685:SF2">
    <property type="entry name" value="GLYCOSYLTRANSFERASE 2-LIKE DOMAIN-CONTAINING PROTEIN"/>
    <property type="match status" value="1"/>
</dbReference>
<dbReference type="InterPro" id="IPR050834">
    <property type="entry name" value="Glycosyltransf_2"/>
</dbReference>
<dbReference type="InterPro" id="IPR001173">
    <property type="entry name" value="Glyco_trans_2-like"/>
</dbReference>
<keyword evidence="3" id="KW-1185">Reference proteome</keyword>
<dbReference type="PANTHER" id="PTHR43685">
    <property type="entry name" value="GLYCOSYLTRANSFERASE"/>
    <property type="match status" value="1"/>
</dbReference>
<keyword evidence="2" id="KW-0808">Transferase</keyword>
<dbReference type="Proteomes" id="UP000293874">
    <property type="component" value="Unassembled WGS sequence"/>
</dbReference>
<dbReference type="Gene3D" id="3.90.550.10">
    <property type="entry name" value="Spore Coat Polysaccharide Biosynthesis Protein SpsA, Chain A"/>
    <property type="match status" value="1"/>
</dbReference>
<dbReference type="EMBL" id="SGXA01000001">
    <property type="protein sequence ID" value="RZS75268.1"/>
    <property type="molecule type" value="Genomic_DNA"/>
</dbReference>
<evidence type="ECO:0000313" key="3">
    <source>
        <dbReference type="Proteomes" id="UP000293874"/>
    </source>
</evidence>
<comment type="caution">
    <text evidence="2">The sequence shown here is derived from an EMBL/GenBank/DDBJ whole genome shotgun (WGS) entry which is preliminary data.</text>
</comment>
<name>A0A4Q7N3K0_9BACT</name>
<sequence>MKAGMTILVCTYNGAERLPVTLRFIAAQQIPAGLGCELLVVNNASTDNSLEVIKKEWQQYDTAISLRVITETRPGLTFARETGFCAAQHEYIILCDDDNWLAPDYVQTAFAVMESQPEIGILGGNGNFVFEEPAPAWLLSCNLYAGGEQASKSGKVNNQIVYGAGAVLRKSAYEKICAGGFVPALTDRQGMSLSSGGDHELCYVLALAGYKIWYEDKLRFDHYITANRLTLPYYLTYIEESAHCFSVLEPYKILLKTKNKSIFRFRWELFKSFWYHMRKMGVLLITKPIASKQTDDRELRKLQYTLLIQRLRSYGRISLFENNFSKAVSLQNELLRKVKQRNPIATNTNSNPSAAQ</sequence>
<reference evidence="2 3" key="1">
    <citation type="submission" date="2019-02" db="EMBL/GenBank/DDBJ databases">
        <title>Genomic Encyclopedia of Type Strains, Phase IV (KMG-IV): sequencing the most valuable type-strain genomes for metagenomic binning, comparative biology and taxonomic classification.</title>
        <authorList>
            <person name="Goeker M."/>
        </authorList>
    </citation>
    <scope>NUCLEOTIDE SEQUENCE [LARGE SCALE GENOMIC DNA]</scope>
    <source>
        <strain evidence="2 3">DSM 18116</strain>
    </source>
</reference>
<dbReference type="CDD" id="cd00761">
    <property type="entry name" value="Glyco_tranf_GTA_type"/>
    <property type="match status" value="1"/>
</dbReference>
<evidence type="ECO:0000259" key="1">
    <source>
        <dbReference type="Pfam" id="PF00535"/>
    </source>
</evidence>
<gene>
    <name evidence="2" type="ORF">EV199_1131</name>
</gene>
<proteinExistence type="predicted"/>